<organism evidence="4 5">
    <name type="scientific">Malacoplasma penetrans (strain HF-2)</name>
    <name type="common">Mycoplasma penetrans</name>
    <dbReference type="NCBI Taxonomy" id="272633"/>
    <lineage>
        <taxon>Bacteria</taxon>
        <taxon>Bacillati</taxon>
        <taxon>Mycoplasmatota</taxon>
        <taxon>Mycoplasmoidales</taxon>
        <taxon>Mycoplasmoidaceae</taxon>
        <taxon>Malacoplasma</taxon>
    </lineage>
</organism>
<dbReference type="Proteomes" id="UP000002522">
    <property type="component" value="Chromosome"/>
</dbReference>
<evidence type="ECO:0000313" key="5">
    <source>
        <dbReference type="Proteomes" id="UP000002522"/>
    </source>
</evidence>
<dbReference type="Gene3D" id="3.40.50.1970">
    <property type="match status" value="1"/>
</dbReference>
<dbReference type="AlphaFoldDB" id="Q8EVE3"/>
<evidence type="ECO:0000259" key="2">
    <source>
        <dbReference type="Pfam" id="PF00465"/>
    </source>
</evidence>
<keyword evidence="1" id="KW-0560">Oxidoreductase</keyword>
<dbReference type="GO" id="GO:0046872">
    <property type="term" value="F:metal ion binding"/>
    <property type="evidence" value="ECO:0007669"/>
    <property type="project" value="InterPro"/>
</dbReference>
<dbReference type="InParanoid" id="Q8EVE3"/>
<dbReference type="GO" id="GO:0008106">
    <property type="term" value="F:alcohol dehydrogenase (NADP+) activity"/>
    <property type="evidence" value="ECO:0007669"/>
    <property type="project" value="TreeGrafter"/>
</dbReference>
<dbReference type="PANTHER" id="PTHR43633:SF1">
    <property type="entry name" value="ALCOHOL DEHYDROGENASE YQHD"/>
    <property type="match status" value="1"/>
</dbReference>
<dbReference type="STRING" id="272633.gene:10731738"/>
<reference evidence="4 5" key="1">
    <citation type="journal article" date="2002" name="Nucleic Acids Res.">
        <title>The complete genomic sequence of Mycoplasma penetrans, an intracellular bacterial pathogen in humans.</title>
        <authorList>
            <person name="Sasaki Y."/>
            <person name="Ishikawa J."/>
            <person name="Yamashita A."/>
            <person name="Oshima K."/>
            <person name="Kenri T."/>
            <person name="Furuya K."/>
            <person name="Yoshino C."/>
            <person name="Horino A."/>
            <person name="Shiba T."/>
            <person name="Sasaki T."/>
            <person name="Hattori M."/>
        </authorList>
    </citation>
    <scope>NUCLEOTIDE SEQUENCE [LARGE SCALE GENOMIC DNA]</scope>
    <source>
        <strain evidence="4 5">HF-2</strain>
    </source>
</reference>
<name>Q8EVE3_MALP2</name>
<dbReference type="InterPro" id="IPR056798">
    <property type="entry name" value="ADH_Fe_C"/>
</dbReference>
<dbReference type="SUPFAM" id="SSF56796">
    <property type="entry name" value="Dehydroquinate synthase-like"/>
    <property type="match status" value="1"/>
</dbReference>
<dbReference type="PANTHER" id="PTHR43633">
    <property type="entry name" value="ALCOHOL DEHYDROGENASE YQHD"/>
    <property type="match status" value="1"/>
</dbReference>
<dbReference type="eggNOG" id="COG1979">
    <property type="taxonomic scope" value="Bacteria"/>
</dbReference>
<dbReference type="KEGG" id="mpe:MYPE6210"/>
<dbReference type="HOGENOM" id="CLU_007207_0_4_14"/>
<feature type="domain" description="Fe-containing alcohol dehydrogenase-like C-terminal" evidence="3">
    <location>
        <begin position="194"/>
        <end position="372"/>
    </location>
</feature>
<dbReference type="GO" id="GO:0005829">
    <property type="term" value="C:cytosol"/>
    <property type="evidence" value="ECO:0007669"/>
    <property type="project" value="TreeGrafter"/>
</dbReference>
<dbReference type="EMBL" id="BA000026">
    <property type="protein sequence ID" value="BAC44411.1"/>
    <property type="molecule type" value="Genomic_DNA"/>
</dbReference>
<dbReference type="GO" id="GO:1990362">
    <property type="term" value="F:butanol dehydrogenase (NAD+) activity"/>
    <property type="evidence" value="ECO:0007669"/>
    <property type="project" value="InterPro"/>
</dbReference>
<dbReference type="FunFam" id="3.40.50.1970:FF:000003">
    <property type="entry name" value="Alcohol dehydrogenase, iron-containing"/>
    <property type="match status" value="1"/>
</dbReference>
<evidence type="ECO:0000259" key="3">
    <source>
        <dbReference type="Pfam" id="PF25137"/>
    </source>
</evidence>
<keyword evidence="5" id="KW-1185">Reference proteome</keyword>
<evidence type="ECO:0000313" key="4">
    <source>
        <dbReference type="EMBL" id="BAC44411.1"/>
    </source>
</evidence>
<dbReference type="GO" id="GO:1990002">
    <property type="term" value="F:methylglyoxal reductase (NADPH) (acetol producing) activity"/>
    <property type="evidence" value="ECO:0007669"/>
    <property type="project" value="TreeGrafter"/>
</dbReference>
<dbReference type="InterPro" id="IPR001670">
    <property type="entry name" value="ADH_Fe/GldA"/>
</dbReference>
<dbReference type="Pfam" id="PF25137">
    <property type="entry name" value="ADH_Fe_C"/>
    <property type="match status" value="1"/>
</dbReference>
<dbReference type="CDD" id="cd08187">
    <property type="entry name" value="BDH"/>
    <property type="match status" value="1"/>
</dbReference>
<protein>
    <submittedName>
        <fullName evidence="4">NADH-dependent butanol dehydrogenase</fullName>
    </submittedName>
</protein>
<accession>Q8EVE3</accession>
<sequence length="392" mass="44100">MEKIMSSVFLKSKYFFGKGAIFEAKDELASKKYKKALILYGGGSVKTNGSFNDLITLLKEINLRYVEFGGIEPNPKTDTVYKAILFARENKVDVIFAIGGGSVIDSSKVIGALTANPHLNDVWEYCLDTSKLVNPSIDIIAITTLAGTASENNSGSVISNSKTNEKYGVFTPSAVPVCAIEDPTYTFTVNKWQTASGIFDCFSHLTEQYLGTGTFGWTKNYLFANLKTLLKYAKTAVDDPTNYEARSNVLWTTTMALTQLAYFQCESTDWAVHTIEHSFSGRWDITHGAGLAFVTPTYWKLRSEKDSWFKDKIVEFGKEIFGVNGFDATIEYLVNWIKSIYLPTNWSQFSEIKEITEKDIDFLVEHSFKFNFAPHISKDFFRKVITELAKIK</sequence>
<dbReference type="InterPro" id="IPR044731">
    <property type="entry name" value="BDH-like"/>
</dbReference>
<dbReference type="FunCoup" id="Q8EVE3">
    <property type="interactions" value="30"/>
</dbReference>
<evidence type="ECO:0000256" key="1">
    <source>
        <dbReference type="ARBA" id="ARBA00023002"/>
    </source>
</evidence>
<dbReference type="Pfam" id="PF00465">
    <property type="entry name" value="Fe-ADH"/>
    <property type="match status" value="1"/>
</dbReference>
<proteinExistence type="predicted"/>
<gene>
    <name evidence="4" type="ordered locus">MYPE6210</name>
</gene>
<dbReference type="Gene3D" id="1.20.1090.10">
    <property type="entry name" value="Dehydroquinate synthase-like - alpha domain"/>
    <property type="match status" value="1"/>
</dbReference>
<feature type="domain" description="Alcohol dehydrogenase iron-type/glycerol dehydrogenase GldA" evidence="2">
    <location>
        <begin position="12"/>
        <end position="183"/>
    </location>
</feature>